<protein>
    <recommendedName>
        <fullName evidence="4">Lecithin:cholesterol acyltransferase family protein</fullName>
    </recommendedName>
</protein>
<proteinExistence type="predicted"/>
<feature type="region of interest" description="Disordered" evidence="1">
    <location>
        <begin position="481"/>
        <end position="502"/>
    </location>
</feature>
<name>A0ABQ8EIC7_BRANA</name>
<sequence length="891" mass="99733">MAILLEEIIRSVEAFLKLKNSTQKPYVDPNLDPVLLVPGIAGSILNAVDHDSGKEERVWVRIFGADHEFRTKMWSRFDPSSGKTISLDPKTSIVVPQERAGLLAIDVLDPDLIVGRESVFYFHEMITEMLGWGFEEGKTLFGFGYDFRQSNRLQEAMDLFAKKLESVYKASGEKKINVISHSMGGLLVKCFMSLHSDIFEKYVQNWIAIAAPFRGAPGYITSTLLNGMSFVNGWEQNFFVSKWSMHQLLIECPSIYELMCCPYFKWELPPVLELWREKESNEGVGTSGVVLESYRSLESLEVFTKSLCDNKADYCGEPIDLPFNWKIMEWAHETKRVLHNAKLPPKVKFYNIYGTNLATPHSVCYGNEKMPVKDLTDLRYFQPTYICVDGDGTVPVESSMADGLEAVARVGVPGEHRGILNDHRVFRMLKQWLNVGEPDPFYNPINDYVILPTTFEMEEHHENGVEVASVKESWDIISDDNNNNASTVSSISVSRPGDDENPQAEARATLTVHPQGDVYPRLCIANVSQCLVKKSEFALKPSGPTIETRLQPPPFDAGEASGRRRRDLLFSSFRLPCLQFVSTVYASSPTWCSVSDNVSAHTNVPLRRKLFGSSQSSCLSLYRSGSTGSDMFWGVPQPVESLAGYSRRSSSTLVCYYAYLSLDEYPPLVGVDTKHPSGVAPRLQDPSSSPPPELFVSPKFLSPRRFKKRFGVFPPPRLISPSVGRRPEPMARPSPFLSYLLTRRRTSSAVLSLYRREAGSPYLSYMKSLMFAQSPMGSPGSPSSPLAYFCLEKRTFSSTTSLLRSVSLPNIKWKCSSISITVLLSCVAARSGPEDATDFVSTIFRGADWVLTSPLYVTISQLSDFVVKALSTHSKDGPFPLFIVTERVEFE</sequence>
<evidence type="ECO:0008006" key="4">
    <source>
        <dbReference type="Google" id="ProtNLM"/>
    </source>
</evidence>
<dbReference type="Gene3D" id="3.40.50.1820">
    <property type="entry name" value="alpha/beta hydrolase"/>
    <property type="match status" value="1"/>
</dbReference>
<reference evidence="2 3" key="1">
    <citation type="submission" date="2021-05" db="EMBL/GenBank/DDBJ databases">
        <title>Genome Assembly of Synthetic Allotetraploid Brassica napus Reveals Homoeologous Exchanges between Subgenomes.</title>
        <authorList>
            <person name="Davis J.T."/>
        </authorList>
    </citation>
    <scope>NUCLEOTIDE SEQUENCE [LARGE SCALE GENOMIC DNA]</scope>
    <source>
        <strain evidence="3">cv. Da-Ae</strain>
        <tissue evidence="2">Seedling</tissue>
    </source>
</reference>
<gene>
    <name evidence="2" type="ORF">HID58_001050</name>
</gene>
<organism evidence="2 3">
    <name type="scientific">Brassica napus</name>
    <name type="common">Rape</name>
    <dbReference type="NCBI Taxonomy" id="3708"/>
    <lineage>
        <taxon>Eukaryota</taxon>
        <taxon>Viridiplantae</taxon>
        <taxon>Streptophyta</taxon>
        <taxon>Embryophyta</taxon>
        <taxon>Tracheophyta</taxon>
        <taxon>Spermatophyta</taxon>
        <taxon>Magnoliopsida</taxon>
        <taxon>eudicotyledons</taxon>
        <taxon>Gunneridae</taxon>
        <taxon>Pentapetalae</taxon>
        <taxon>rosids</taxon>
        <taxon>malvids</taxon>
        <taxon>Brassicales</taxon>
        <taxon>Brassicaceae</taxon>
        <taxon>Brassiceae</taxon>
        <taxon>Brassica</taxon>
    </lineage>
</organism>
<dbReference type="PANTHER" id="PTHR11440">
    <property type="entry name" value="LECITHIN-CHOLESTEROL ACYLTRANSFERASE-RELATED"/>
    <property type="match status" value="1"/>
</dbReference>
<dbReference type="SUPFAM" id="SSF53474">
    <property type="entry name" value="alpha/beta-Hydrolases"/>
    <property type="match status" value="1"/>
</dbReference>
<evidence type="ECO:0000313" key="3">
    <source>
        <dbReference type="Proteomes" id="UP000824890"/>
    </source>
</evidence>
<accession>A0ABQ8EIC7</accession>
<keyword evidence="3" id="KW-1185">Reference proteome</keyword>
<comment type="caution">
    <text evidence="2">The sequence shown here is derived from an EMBL/GenBank/DDBJ whole genome shotgun (WGS) entry which is preliminary data.</text>
</comment>
<evidence type="ECO:0000313" key="2">
    <source>
        <dbReference type="EMBL" id="KAH0941413.1"/>
    </source>
</evidence>
<dbReference type="EMBL" id="JAGKQM010000001">
    <property type="protein sequence ID" value="KAH0941413.1"/>
    <property type="molecule type" value="Genomic_DNA"/>
</dbReference>
<dbReference type="Pfam" id="PF02450">
    <property type="entry name" value="LCAT"/>
    <property type="match status" value="1"/>
</dbReference>
<dbReference type="Proteomes" id="UP000824890">
    <property type="component" value="Unassembled WGS sequence"/>
</dbReference>
<dbReference type="InterPro" id="IPR003386">
    <property type="entry name" value="LACT/PDAT_acylTrfase"/>
</dbReference>
<evidence type="ECO:0000256" key="1">
    <source>
        <dbReference type="SAM" id="MobiDB-lite"/>
    </source>
</evidence>
<dbReference type="InterPro" id="IPR029058">
    <property type="entry name" value="AB_hydrolase_fold"/>
</dbReference>